<gene>
    <name evidence="6" type="ORF">J2S18_000174</name>
</gene>
<evidence type="ECO:0000256" key="4">
    <source>
        <dbReference type="SAM" id="SignalP"/>
    </source>
</evidence>
<keyword evidence="3" id="KW-0472">Membrane</keyword>
<organism evidence="6 7">
    <name type="scientific">Eubacterium multiforme</name>
    <dbReference type="NCBI Taxonomy" id="83339"/>
    <lineage>
        <taxon>Bacteria</taxon>
        <taxon>Bacillati</taxon>
        <taxon>Bacillota</taxon>
        <taxon>Clostridia</taxon>
        <taxon>Eubacteriales</taxon>
        <taxon>Eubacteriaceae</taxon>
        <taxon>Eubacterium</taxon>
    </lineage>
</organism>
<keyword evidence="3" id="KW-0812">Transmembrane</keyword>
<keyword evidence="4" id="KW-0732">Signal</keyword>
<feature type="signal peptide" evidence="4">
    <location>
        <begin position="1"/>
        <end position="33"/>
    </location>
</feature>
<dbReference type="Pfam" id="PF17963">
    <property type="entry name" value="Big_9"/>
    <property type="match status" value="2"/>
</dbReference>
<reference evidence="6 7" key="1">
    <citation type="submission" date="2023-07" db="EMBL/GenBank/DDBJ databases">
        <title>Genomic Encyclopedia of Type Strains, Phase IV (KMG-IV): sequencing the most valuable type-strain genomes for metagenomic binning, comparative biology and taxonomic classification.</title>
        <authorList>
            <person name="Goeker M."/>
        </authorList>
    </citation>
    <scope>NUCLEOTIDE SEQUENCE [LARGE SCALE GENOMIC DNA]</scope>
    <source>
        <strain evidence="6 7">DSM 20694</strain>
    </source>
</reference>
<dbReference type="InterPro" id="IPR003343">
    <property type="entry name" value="Big_2"/>
</dbReference>
<evidence type="ECO:0000256" key="1">
    <source>
        <dbReference type="ARBA" id="ARBA00004196"/>
    </source>
</evidence>
<dbReference type="Pfam" id="PF02368">
    <property type="entry name" value="Big_2"/>
    <property type="match status" value="1"/>
</dbReference>
<evidence type="ECO:0000256" key="2">
    <source>
        <dbReference type="SAM" id="MobiDB-lite"/>
    </source>
</evidence>
<dbReference type="InterPro" id="IPR008929">
    <property type="entry name" value="Chondroitin_lyas"/>
</dbReference>
<keyword evidence="3" id="KW-1133">Transmembrane helix</keyword>
<feature type="transmembrane region" description="Helical" evidence="3">
    <location>
        <begin position="1335"/>
        <end position="1352"/>
    </location>
</feature>
<evidence type="ECO:0000259" key="5">
    <source>
        <dbReference type="SMART" id="SM00635"/>
    </source>
</evidence>
<dbReference type="InterPro" id="IPR008964">
    <property type="entry name" value="Invasin/intimin_cell_adhesion"/>
</dbReference>
<dbReference type="Gene3D" id="2.60.120.260">
    <property type="entry name" value="Galactose-binding domain-like"/>
    <property type="match status" value="2"/>
</dbReference>
<dbReference type="Gene3D" id="1.50.10.100">
    <property type="entry name" value="Chondroitin AC/alginate lyase"/>
    <property type="match status" value="1"/>
</dbReference>
<feature type="chain" id="PRO_5047532537" description="BIG2 domain-containing protein" evidence="4">
    <location>
        <begin position="34"/>
        <end position="1355"/>
    </location>
</feature>
<name>A0ABT9UNN8_9FIRM</name>
<evidence type="ECO:0000313" key="7">
    <source>
        <dbReference type="Proteomes" id="UP001228504"/>
    </source>
</evidence>
<feature type="domain" description="BIG2" evidence="5">
    <location>
        <begin position="379"/>
        <end position="456"/>
    </location>
</feature>
<dbReference type="InterPro" id="IPR012480">
    <property type="entry name" value="Hepar_II_III_C"/>
</dbReference>
<dbReference type="PANTHER" id="PTHR38045">
    <property type="entry name" value="CHROMOSOME 1, WHOLE GENOME SHOTGUN SEQUENCE"/>
    <property type="match status" value="1"/>
</dbReference>
<dbReference type="NCBIfam" id="NF012211">
    <property type="entry name" value="tand_rpt_95"/>
    <property type="match status" value="2"/>
</dbReference>
<evidence type="ECO:0000313" key="6">
    <source>
        <dbReference type="EMBL" id="MDQ0148257.1"/>
    </source>
</evidence>
<proteinExistence type="predicted"/>
<dbReference type="Gene3D" id="2.60.40.1080">
    <property type="match status" value="1"/>
</dbReference>
<dbReference type="EMBL" id="JAUSUF010000001">
    <property type="protein sequence ID" value="MDQ0148257.1"/>
    <property type="molecule type" value="Genomic_DNA"/>
</dbReference>
<dbReference type="Pfam" id="PF07940">
    <property type="entry name" value="Hepar_II_III_C"/>
    <property type="match status" value="1"/>
</dbReference>
<comment type="subcellular location">
    <subcellularLocation>
        <location evidence="1">Cell envelope</location>
    </subcellularLocation>
</comment>
<dbReference type="Gene3D" id="2.60.40.3440">
    <property type="match status" value="1"/>
</dbReference>
<feature type="compositionally biased region" description="Basic and acidic residues" evidence="2">
    <location>
        <begin position="1268"/>
        <end position="1327"/>
    </location>
</feature>
<dbReference type="Gene3D" id="2.70.98.70">
    <property type="match status" value="1"/>
</dbReference>
<feature type="compositionally biased region" description="Basic and acidic residues" evidence="2">
    <location>
        <begin position="1250"/>
        <end position="1259"/>
    </location>
</feature>
<dbReference type="Proteomes" id="UP001228504">
    <property type="component" value="Unassembled WGS sequence"/>
</dbReference>
<dbReference type="RefSeq" id="WP_307481986.1">
    <property type="nucleotide sequence ID" value="NZ_JAUSUF010000001.1"/>
</dbReference>
<protein>
    <recommendedName>
        <fullName evidence="5">BIG2 domain-containing protein</fullName>
    </recommendedName>
</protein>
<evidence type="ECO:0000256" key="3">
    <source>
        <dbReference type="SAM" id="Phobius"/>
    </source>
</evidence>
<sequence length="1355" mass="153980">MKLKMNTYKRKIAELLSFVFLFNLFMPGKLALADVNTNNLVKNHTYLDGNSDSKPDYWNVYGKGNNYDISVSNKDYKKDPNSLVVNLNNNNSNPVIVYQTVNLSKNELNKKYSFTEWVKTENFKGTGAHIRLQIVNSSNQKIDMFELSPKVTGTSDWKELKYELDIPEKIGGVDVCGLKIENYISNNSTGKVYFNKPTLTAIKNMNVSKNNNINNILENNNFEKAKTDGTPDKWGKWESGSSKLSMTIDKAVFKEGKSSVKIENAVSGKTGRGTLNQTIKDIPDDVQGKSIKVSQFIKTENFKGKGLTLRLQYKDTKGNKVEPMGMIPIKVKESMDWENFDYIIDLPKEKLGSIIFEYLYDDAEGKVWIDNINIDKYIKTEKIEVNPTLVKINKGETKKLSLTYNPSDSTDKDVTFESSNTNVATVDKDGVIKGINNGTSNIVVKHKNSNIKIEVPTVVGESDKIKINDIGTLKGKENKTIEGKIQGKSLIGLELKYSVLSKPSFGNVDFKEDGSFKYYPNKDYSGKDSFTVVVKDKDENFAVYKVDLEIEKINKAPEFKNFNIKLNENELVNDKEFNAKDPEGDKLTFEIVSMPQNGTFVINKDKYTYKPNKDFNGYDSVKVKVKDNYGNETIAEGRIFVAPSLNEIKSLVKNEHPRLLASKDDFDSLKNLVNTDKNAKEWFNTLKKRIDNIVTSKVVPYNKPDGLRLDTTASKNIVDLSFMYRITGDKKYADRAILELENVCVKYPDWSYQHFLDATMTSFGVSIGFDWLYDYMNNNQREIIENALVKNSLSIGLQYYKNNSHFFVEDGYNWNFVCNTGLTAGALAIMGEKHDNMAEEILQESFKSIQNGLTQYYPEGDSIEGISYWDYGTRYLVYFLSSVSSAMKGDNLFINAPGIKETPDYPIFMTGKDGEYNYSDNDKDLLPAGYLSLWFAKELNKPSLTWYHKYYMSKKDPVLNVYDLLWYKPSLYKGEAPKELDKSYPSRQAVITMRKDYKDPNSSFVGFKGGLNGAPHGDLDIGSFVYDSLGVRWALDLGKGNYNLPGYWEKEKGGRRWNYYRKRAEGHNTLIINPGSGYDQEVGAFSPIIDSKLNNTNNPYGIIDMTKAYEKEALDIKRGVKFINRKELLIRDEYKLKRSGEIAWQMHIDKDIELVEGGKAAILKDGKKRLYVKLLTKGNSVFQVLDAKSYKLTKKPEEKSNAGIKKLVVKVKGKEGNIDVWMAPFMEGEKIPSNEPMLFALKDWKDIKTNEDNPLDKVENGNIINNKSDVDNKKANKDSLEVDKENKREENKEIQNKVSENSKGENKSKNDLENIKSEKVSVKNKEKLSQTGSNPIEFLAFGIFAALLGVLFKKM</sequence>
<dbReference type="SUPFAM" id="SSF48230">
    <property type="entry name" value="Chondroitin AC/alginate lyase"/>
    <property type="match status" value="1"/>
</dbReference>
<comment type="caution">
    <text evidence="6">The sequence shown here is derived from an EMBL/GenBank/DDBJ whole genome shotgun (WGS) entry which is preliminary data.</text>
</comment>
<feature type="region of interest" description="Disordered" evidence="2">
    <location>
        <begin position="1250"/>
        <end position="1327"/>
    </location>
</feature>
<dbReference type="SMART" id="SM00635">
    <property type="entry name" value="BID_2"/>
    <property type="match status" value="1"/>
</dbReference>
<dbReference type="SUPFAM" id="SSF49373">
    <property type="entry name" value="Invasin/intimin cell-adhesion fragments"/>
    <property type="match status" value="1"/>
</dbReference>
<keyword evidence="7" id="KW-1185">Reference proteome</keyword>
<dbReference type="PANTHER" id="PTHR38045:SF1">
    <property type="entry name" value="HEPARINASE II_III-LIKE PROTEIN"/>
    <property type="match status" value="1"/>
</dbReference>
<accession>A0ABT9UNN8</accession>